<reference evidence="3" key="2">
    <citation type="journal article" date="2024" name="Plant">
        <title>Genomic evolution and insights into agronomic trait innovations of Sesamum species.</title>
        <authorList>
            <person name="Miao H."/>
            <person name="Wang L."/>
            <person name="Qu L."/>
            <person name="Liu H."/>
            <person name="Sun Y."/>
            <person name="Le M."/>
            <person name="Wang Q."/>
            <person name="Wei S."/>
            <person name="Zheng Y."/>
            <person name="Lin W."/>
            <person name="Duan Y."/>
            <person name="Cao H."/>
            <person name="Xiong S."/>
            <person name="Wang X."/>
            <person name="Wei L."/>
            <person name="Li C."/>
            <person name="Ma Q."/>
            <person name="Ju M."/>
            <person name="Zhao R."/>
            <person name="Li G."/>
            <person name="Mu C."/>
            <person name="Tian Q."/>
            <person name="Mei H."/>
            <person name="Zhang T."/>
            <person name="Gao T."/>
            <person name="Zhang H."/>
        </authorList>
    </citation>
    <scope>NUCLEOTIDE SEQUENCE</scope>
    <source>
        <strain evidence="3">K16</strain>
    </source>
</reference>
<dbReference type="PANTHER" id="PTHR37984">
    <property type="entry name" value="PROTEIN CBG26694"/>
    <property type="match status" value="1"/>
</dbReference>
<sequence>MILWMIAKLSRTVRWSRQERYRERFEEQDHKIFECPHPNPRTLSKPAVVPTRAQPQPKGNARVFALTQEEAKDAEDVVTVKDQTKLFNEPYRVATLGNKILEANLVYRDCVVGHDDIPCLRNKVINFYPPEGKVFSFYGSDKERQKETKPLLLATRASTDIRRGCQAYLALISDTRDRGVQLEDIPVVRDFLEVFPVELPRPPPDREIEFEINLIPGVTLITKASYRIAPAEMKELKTYKSLRCTLRVVLQTIKDKELYAKFSKCEFWLHRVAFLGHVISAEGISMDHKKVEVIVDWPKPTNVFEVRSFLDLVDYYRKFVEGFSKIAIPLTRLTKKKAKFEWCSACGESFEELKQRLASTPILALPYEKVGFTIYSDASKNGLRCVLMQNEKVIPYASRQLKPYELNYPMIDLELAAIVFSLKIWSPDQREKEPLTGQSVAHPLVNLADELEEENDDEQYWGW</sequence>
<dbReference type="AlphaFoldDB" id="A0AAE1XDD9"/>
<dbReference type="InterPro" id="IPR043128">
    <property type="entry name" value="Rev_trsase/Diguanyl_cyclase"/>
</dbReference>
<accession>A0AAE1XDD9</accession>
<gene>
    <name evidence="3" type="ORF">Sango_0010700</name>
</gene>
<evidence type="ECO:0000259" key="2">
    <source>
        <dbReference type="Pfam" id="PF17919"/>
    </source>
</evidence>
<organism evidence="3 4">
    <name type="scientific">Sesamum angolense</name>
    <dbReference type="NCBI Taxonomy" id="2727404"/>
    <lineage>
        <taxon>Eukaryota</taxon>
        <taxon>Viridiplantae</taxon>
        <taxon>Streptophyta</taxon>
        <taxon>Embryophyta</taxon>
        <taxon>Tracheophyta</taxon>
        <taxon>Spermatophyta</taxon>
        <taxon>Magnoliopsida</taxon>
        <taxon>eudicotyledons</taxon>
        <taxon>Gunneridae</taxon>
        <taxon>Pentapetalae</taxon>
        <taxon>asterids</taxon>
        <taxon>lamiids</taxon>
        <taxon>Lamiales</taxon>
        <taxon>Pedaliaceae</taxon>
        <taxon>Sesamum</taxon>
    </lineage>
</organism>
<dbReference type="SUPFAM" id="SSF56672">
    <property type="entry name" value="DNA/RNA polymerases"/>
    <property type="match status" value="1"/>
</dbReference>
<dbReference type="FunFam" id="3.30.70.270:FF:000020">
    <property type="entry name" value="Transposon Tf2-6 polyprotein-like Protein"/>
    <property type="match status" value="1"/>
</dbReference>
<reference evidence="3" key="1">
    <citation type="submission" date="2020-06" db="EMBL/GenBank/DDBJ databases">
        <authorList>
            <person name="Li T."/>
            <person name="Hu X."/>
            <person name="Zhang T."/>
            <person name="Song X."/>
            <person name="Zhang H."/>
            <person name="Dai N."/>
            <person name="Sheng W."/>
            <person name="Hou X."/>
            <person name="Wei L."/>
        </authorList>
    </citation>
    <scope>NUCLEOTIDE SEQUENCE</scope>
    <source>
        <strain evidence="3">K16</strain>
        <tissue evidence="3">Leaf</tissue>
    </source>
</reference>
<feature type="domain" description="Reverse transcriptase/retrotransposon-derived protein RNase H-like" evidence="2">
    <location>
        <begin position="342"/>
        <end position="427"/>
    </location>
</feature>
<name>A0AAE1XDD9_9LAMI</name>
<dbReference type="EMBL" id="JACGWL010000001">
    <property type="protein sequence ID" value="KAK4409377.1"/>
    <property type="molecule type" value="Genomic_DNA"/>
</dbReference>
<dbReference type="InterPro" id="IPR041577">
    <property type="entry name" value="RT_RNaseH_2"/>
</dbReference>
<evidence type="ECO:0000313" key="3">
    <source>
        <dbReference type="EMBL" id="KAK4409377.1"/>
    </source>
</evidence>
<comment type="caution">
    <text evidence="3">The sequence shown here is derived from an EMBL/GenBank/DDBJ whole genome shotgun (WGS) entry which is preliminary data.</text>
</comment>
<dbReference type="InterPro" id="IPR050951">
    <property type="entry name" value="Retrovirus_Pol_polyprotein"/>
</dbReference>
<keyword evidence="4" id="KW-1185">Reference proteome</keyword>
<dbReference type="GO" id="GO:0003824">
    <property type="term" value="F:catalytic activity"/>
    <property type="evidence" value="ECO:0007669"/>
    <property type="project" value="UniProtKB-KW"/>
</dbReference>
<dbReference type="Proteomes" id="UP001289374">
    <property type="component" value="Unassembled WGS sequence"/>
</dbReference>
<dbReference type="Gene3D" id="3.30.70.270">
    <property type="match status" value="2"/>
</dbReference>
<evidence type="ECO:0000313" key="4">
    <source>
        <dbReference type="Proteomes" id="UP001289374"/>
    </source>
</evidence>
<dbReference type="InterPro" id="IPR043502">
    <property type="entry name" value="DNA/RNA_pol_sf"/>
</dbReference>
<dbReference type="Pfam" id="PF17919">
    <property type="entry name" value="RT_RNaseH_2"/>
    <property type="match status" value="1"/>
</dbReference>
<protein>
    <submittedName>
        <fullName evidence="3">Retrovirus-related Pol polyprotein from transposon</fullName>
    </submittedName>
</protein>
<proteinExistence type="predicted"/>
<evidence type="ECO:0000256" key="1">
    <source>
        <dbReference type="ARBA" id="ARBA00023268"/>
    </source>
</evidence>
<dbReference type="PANTHER" id="PTHR37984:SF5">
    <property type="entry name" value="PROTEIN NYNRIN-LIKE"/>
    <property type="match status" value="1"/>
</dbReference>
<keyword evidence="1" id="KW-0511">Multifunctional enzyme</keyword>